<feature type="domain" description="NAA35-like TPR repeats" evidence="1">
    <location>
        <begin position="2"/>
        <end position="357"/>
    </location>
</feature>
<evidence type="ECO:0000313" key="2">
    <source>
        <dbReference type="EMBL" id="KAJ3045325.1"/>
    </source>
</evidence>
<name>A0AAD5S6E0_9FUNG</name>
<reference evidence="2" key="1">
    <citation type="submission" date="2020-05" db="EMBL/GenBank/DDBJ databases">
        <title>Phylogenomic resolution of chytrid fungi.</title>
        <authorList>
            <person name="Stajich J.E."/>
            <person name="Amses K."/>
            <person name="Simmons R."/>
            <person name="Seto K."/>
            <person name="Myers J."/>
            <person name="Bonds A."/>
            <person name="Quandt C.A."/>
            <person name="Barry K."/>
            <person name="Liu P."/>
            <person name="Grigoriev I."/>
            <person name="Longcore J.E."/>
            <person name="James T.Y."/>
        </authorList>
    </citation>
    <scope>NUCLEOTIDE SEQUENCE</scope>
    <source>
        <strain evidence="2">JEL0318</strain>
    </source>
</reference>
<evidence type="ECO:0000313" key="3">
    <source>
        <dbReference type="Proteomes" id="UP001212841"/>
    </source>
</evidence>
<sequence length="364" mass="41875">MIVHENKLMGRTPFEDTIRQSVNELCHPPFLESTNSVIRDTLKKFFEISVEPVSHMLQNHGYNRARQRRRLERLTVEWEALQMEVEMMDTQIQQHERAEKQRRQGHEPFFLSSWVYNEKLNLLITYLSLGFELDLYSPAEHLMGFWYLKHLFETKLEHLMRIDEVREERAQSIGTKAKSKPLLPPPAEQWASANAKHSILYAQQLIYTALFQIALALRKSNLVTPPDNGLYDEKVHYEQRLRVFMQLGSPVVLSFEMFQETIGYEEDTVPELLNAAQECLKGAKQKLDYLWQASGGQAGKDGGGVDENYRKELQSLMRVCLGNTVAIKSSGLVGGKVDGMGKSGVWCFKLSYHPRIPILSNSSE</sequence>
<comment type="caution">
    <text evidence="2">The sequence shown here is derived from an EMBL/GenBank/DDBJ whole genome shotgun (WGS) entry which is preliminary data.</text>
</comment>
<organism evidence="2 3">
    <name type="scientific">Rhizophlyctis rosea</name>
    <dbReference type="NCBI Taxonomy" id="64517"/>
    <lineage>
        <taxon>Eukaryota</taxon>
        <taxon>Fungi</taxon>
        <taxon>Fungi incertae sedis</taxon>
        <taxon>Chytridiomycota</taxon>
        <taxon>Chytridiomycota incertae sedis</taxon>
        <taxon>Chytridiomycetes</taxon>
        <taxon>Rhizophlyctidales</taxon>
        <taxon>Rhizophlyctidaceae</taxon>
        <taxon>Rhizophlyctis</taxon>
    </lineage>
</organism>
<dbReference type="InterPro" id="IPR057982">
    <property type="entry name" value="TPR_NAA35"/>
</dbReference>
<keyword evidence="3" id="KW-1185">Reference proteome</keyword>
<gene>
    <name evidence="2" type="ORF">HK097_001222</name>
</gene>
<dbReference type="Proteomes" id="UP001212841">
    <property type="component" value="Unassembled WGS sequence"/>
</dbReference>
<evidence type="ECO:0000259" key="1">
    <source>
        <dbReference type="Pfam" id="PF25789"/>
    </source>
</evidence>
<dbReference type="Pfam" id="PF25789">
    <property type="entry name" value="TPR_NAA35"/>
    <property type="match status" value="1"/>
</dbReference>
<proteinExistence type="predicted"/>
<dbReference type="AlphaFoldDB" id="A0AAD5S6E0"/>
<protein>
    <recommendedName>
        <fullName evidence="1">NAA35-like TPR repeats domain-containing protein</fullName>
    </recommendedName>
</protein>
<dbReference type="GO" id="GO:0031417">
    <property type="term" value="C:NatC complex"/>
    <property type="evidence" value="ECO:0007669"/>
    <property type="project" value="InterPro"/>
</dbReference>
<dbReference type="PANTHER" id="PTHR21373">
    <property type="entry name" value="GLUCOSE REPRESSIBLE PROTEIN MAK10"/>
    <property type="match status" value="1"/>
</dbReference>
<dbReference type="EMBL" id="JADGJD010001234">
    <property type="protein sequence ID" value="KAJ3045325.1"/>
    <property type="molecule type" value="Genomic_DNA"/>
</dbReference>
<accession>A0AAD5S6E0</accession>
<dbReference type="PANTHER" id="PTHR21373:SF0">
    <property type="entry name" value="N-ALPHA-ACETYLTRANSFERASE 35, NATC AUXILIARY SUBUNIT"/>
    <property type="match status" value="1"/>
</dbReference>
<dbReference type="InterPro" id="IPR007244">
    <property type="entry name" value="Naa35_N"/>
</dbReference>